<feature type="domain" description="ATP-grasp" evidence="6">
    <location>
        <begin position="17"/>
        <end position="53"/>
    </location>
</feature>
<dbReference type="InterPro" id="IPR011761">
    <property type="entry name" value="ATP-grasp"/>
</dbReference>
<dbReference type="EMBL" id="CP054705">
    <property type="protein sequence ID" value="QQK77786.1"/>
    <property type="molecule type" value="Genomic_DNA"/>
</dbReference>
<evidence type="ECO:0000256" key="5">
    <source>
        <dbReference type="PROSITE-ProRule" id="PRU00409"/>
    </source>
</evidence>
<dbReference type="FunFam" id="3.30.1490.20:FF:000020">
    <property type="entry name" value="Protein lysine acetyltransferase"/>
    <property type="match status" value="1"/>
</dbReference>
<dbReference type="Gene3D" id="3.30.470.20">
    <property type="entry name" value="ATP-grasp fold, B domain"/>
    <property type="match status" value="1"/>
</dbReference>
<dbReference type="PANTHER" id="PTHR43334:SF1">
    <property type="entry name" value="3-HYDROXYPROPIONATE--COA LIGASE [ADP-FORMING]"/>
    <property type="match status" value="1"/>
</dbReference>
<dbReference type="InterPro" id="IPR051538">
    <property type="entry name" value="Acyl-CoA_Synth/Transferase"/>
</dbReference>
<name>A0A7T6Z7H3_9BACI</name>
<evidence type="ECO:0000256" key="1">
    <source>
        <dbReference type="ARBA" id="ARBA00022598"/>
    </source>
</evidence>
<dbReference type="GO" id="GO:0016874">
    <property type="term" value="F:ligase activity"/>
    <property type="evidence" value="ECO:0007669"/>
    <property type="project" value="UniProtKB-KW"/>
</dbReference>
<reference evidence="7 8" key="1">
    <citation type="submission" date="2020-06" db="EMBL/GenBank/DDBJ databases">
        <title>Genomic analysis of Salicibibacter sp. NKC5-3.</title>
        <authorList>
            <person name="Oh Y.J."/>
        </authorList>
    </citation>
    <scope>NUCLEOTIDE SEQUENCE [LARGE SCALE GENOMIC DNA]</scope>
    <source>
        <strain evidence="7 8">NKC5-3</strain>
    </source>
</reference>
<proteinExistence type="inferred from homology"/>
<dbReference type="RefSeq" id="WP_200125457.1">
    <property type="nucleotide sequence ID" value="NZ_CP054705.1"/>
</dbReference>
<dbReference type="SUPFAM" id="SSF56059">
    <property type="entry name" value="Glutathione synthetase ATP-binding domain-like"/>
    <property type="match status" value="1"/>
</dbReference>
<comment type="similarity">
    <text evidence="4">In the N-terminal section; belongs to the acetate CoA ligase alpha subunit family.</text>
</comment>
<keyword evidence="1 7" id="KW-0436">Ligase</keyword>
<evidence type="ECO:0000313" key="8">
    <source>
        <dbReference type="Proteomes" id="UP000595823"/>
    </source>
</evidence>
<sequence>MQPTTNKKILLNEVESRKLLKKYGIQQNEYGFAKTKSEAKEIANNLTLPLVMKVVSPKIVHKSNFGGVKLGLNSLKDVVEAFDEINANANNFGVSNIDIDGVTVQEMESGVQELLIGVKKDDTFGNVLVVGLGGVFVELMKDVSLGISPLSESYIYKMVKNLKGFPLLDGYRGTERADVPAFVEMIKRVEVMVTEEDKVEELDLNPVIIKRNGDGCLAVDVRIITRA</sequence>
<organism evidence="7 8">
    <name type="scientific">Salicibibacter cibarius</name>
    <dbReference type="NCBI Taxonomy" id="2743000"/>
    <lineage>
        <taxon>Bacteria</taxon>
        <taxon>Bacillati</taxon>
        <taxon>Bacillota</taxon>
        <taxon>Bacilli</taxon>
        <taxon>Bacillales</taxon>
        <taxon>Bacillaceae</taxon>
        <taxon>Salicibibacter</taxon>
    </lineage>
</organism>
<dbReference type="GO" id="GO:0046872">
    <property type="term" value="F:metal ion binding"/>
    <property type="evidence" value="ECO:0007669"/>
    <property type="project" value="InterPro"/>
</dbReference>
<dbReference type="Gene3D" id="3.30.1490.20">
    <property type="entry name" value="ATP-grasp fold, A domain"/>
    <property type="match status" value="1"/>
</dbReference>
<protein>
    <submittedName>
        <fullName evidence="7">Acetate--CoA ligase family protein</fullName>
    </submittedName>
</protein>
<dbReference type="Pfam" id="PF13549">
    <property type="entry name" value="ATP-grasp_5"/>
    <property type="match status" value="1"/>
</dbReference>
<evidence type="ECO:0000256" key="3">
    <source>
        <dbReference type="ARBA" id="ARBA00022840"/>
    </source>
</evidence>
<evidence type="ECO:0000313" key="7">
    <source>
        <dbReference type="EMBL" id="QQK77786.1"/>
    </source>
</evidence>
<dbReference type="KEGG" id="scia:HUG15_20865"/>
<keyword evidence="3 5" id="KW-0067">ATP-binding</keyword>
<dbReference type="PROSITE" id="PS50975">
    <property type="entry name" value="ATP_GRASP"/>
    <property type="match status" value="1"/>
</dbReference>
<dbReference type="Proteomes" id="UP000595823">
    <property type="component" value="Chromosome"/>
</dbReference>
<dbReference type="InterPro" id="IPR013815">
    <property type="entry name" value="ATP_grasp_subdomain_1"/>
</dbReference>
<evidence type="ECO:0000256" key="2">
    <source>
        <dbReference type="ARBA" id="ARBA00022741"/>
    </source>
</evidence>
<dbReference type="AlphaFoldDB" id="A0A7T6Z7H3"/>
<dbReference type="PANTHER" id="PTHR43334">
    <property type="entry name" value="ACETATE--COA LIGASE [ADP-FORMING]"/>
    <property type="match status" value="1"/>
</dbReference>
<gene>
    <name evidence="7" type="ORF">HUG15_20865</name>
</gene>
<keyword evidence="8" id="KW-1185">Reference proteome</keyword>
<dbReference type="GO" id="GO:0005524">
    <property type="term" value="F:ATP binding"/>
    <property type="evidence" value="ECO:0007669"/>
    <property type="project" value="UniProtKB-UniRule"/>
</dbReference>
<evidence type="ECO:0000259" key="6">
    <source>
        <dbReference type="PROSITE" id="PS50975"/>
    </source>
</evidence>
<evidence type="ECO:0000256" key="4">
    <source>
        <dbReference type="ARBA" id="ARBA00060888"/>
    </source>
</evidence>
<accession>A0A7T6Z7H3</accession>
<keyword evidence="2 5" id="KW-0547">Nucleotide-binding</keyword>